<protein>
    <submittedName>
        <fullName evidence="10">Cytochrome c oxidase accessory protein CcoG</fullName>
    </submittedName>
</protein>
<evidence type="ECO:0000256" key="8">
    <source>
        <dbReference type="SAM" id="Phobius"/>
    </source>
</evidence>
<feature type="domain" description="4Fe-4S ferredoxin-type" evidence="9">
    <location>
        <begin position="282"/>
        <end position="310"/>
    </location>
</feature>
<name>A0A255XX68_9PROT</name>
<sequence length="507" mass="56360">MADQPVARTAAKPASLHPDGSDPVLSAKQQRETLKSAGDSLYANRVKVYPKAVSGPARQVKWAILIFCLAVYYLVPWLRWDRGPGLPNQAILLDLDGRRGYFFGLEIWPQEIYYLTGLLILAAVALFLVTSLFGRLWCGYSCPQTVWTDLYLWVERRIEGDRNARMRLDQAPWSASKWGKKLLKHAIWLVIALATGGAWIMYYQDAPTVTRQFFTGEAGGTTYFFVGLFTATTYVLAGWAREQVCTYMCPWPRFQAAMLDEQTLIVTYQKWRGEPRGKHKAGDPWDGRGDCIDCKQCVAVCPTGIDIRDGVQLECINCGLCADACDEVMSKVDRPKGLITWDTLAHQQAKAAGKEAKYKFFRARTFIYVAALVILSAVMLWGLLSRATTEITVLRDRAPLFVGLSDGSIRNAYTLKIINKQRDAQDFTLSVTGLPGADLAVRGQDDSELSAEKLVLPADTVSTIRLFVKAPKAQLQQERLSVTVAVKNSKTGERAAAETLFIGPPVP</sequence>
<feature type="transmembrane region" description="Helical" evidence="8">
    <location>
        <begin position="366"/>
        <end position="384"/>
    </location>
</feature>
<keyword evidence="1" id="KW-0813">Transport</keyword>
<evidence type="ECO:0000256" key="6">
    <source>
        <dbReference type="ARBA" id="ARBA00023014"/>
    </source>
</evidence>
<dbReference type="Pfam" id="PF13746">
    <property type="entry name" value="Fer4_18"/>
    <property type="match status" value="1"/>
</dbReference>
<organism evidence="10 11">
    <name type="scientific">Elstera cyanobacteriorum</name>
    <dbReference type="NCBI Taxonomy" id="2022747"/>
    <lineage>
        <taxon>Bacteria</taxon>
        <taxon>Pseudomonadati</taxon>
        <taxon>Pseudomonadota</taxon>
        <taxon>Alphaproteobacteria</taxon>
        <taxon>Rhodospirillales</taxon>
        <taxon>Rhodospirillaceae</taxon>
        <taxon>Elstera</taxon>
    </lineage>
</organism>
<dbReference type="Pfam" id="PF12801">
    <property type="entry name" value="Fer4_5"/>
    <property type="match status" value="1"/>
</dbReference>
<evidence type="ECO:0000313" key="11">
    <source>
        <dbReference type="Proteomes" id="UP000216361"/>
    </source>
</evidence>
<evidence type="ECO:0000256" key="3">
    <source>
        <dbReference type="ARBA" id="ARBA00022723"/>
    </source>
</evidence>
<dbReference type="Pfam" id="PF11614">
    <property type="entry name" value="FixG_C"/>
    <property type="match status" value="1"/>
</dbReference>
<keyword evidence="11" id="KW-1185">Reference proteome</keyword>
<dbReference type="PROSITE" id="PS00198">
    <property type="entry name" value="4FE4S_FER_1"/>
    <property type="match status" value="1"/>
</dbReference>
<keyword evidence="8" id="KW-0812">Transmembrane</keyword>
<evidence type="ECO:0000256" key="1">
    <source>
        <dbReference type="ARBA" id="ARBA00022448"/>
    </source>
</evidence>
<evidence type="ECO:0000256" key="5">
    <source>
        <dbReference type="ARBA" id="ARBA00023004"/>
    </source>
</evidence>
<feature type="transmembrane region" description="Helical" evidence="8">
    <location>
        <begin position="223"/>
        <end position="240"/>
    </location>
</feature>
<feature type="transmembrane region" description="Helical" evidence="8">
    <location>
        <begin position="186"/>
        <end position="203"/>
    </location>
</feature>
<reference evidence="10 11" key="1">
    <citation type="submission" date="2017-07" db="EMBL/GenBank/DDBJ databases">
        <title>Elstera cyanobacteriorum sp. nov., a novel bacterium isolated from cyanobacterial aggregates in a eutrophic lake.</title>
        <authorList>
            <person name="Cai H."/>
        </authorList>
    </citation>
    <scope>NUCLEOTIDE SEQUENCE [LARGE SCALE GENOMIC DNA]</scope>
    <source>
        <strain evidence="10 11">TH019</strain>
    </source>
</reference>
<evidence type="ECO:0000256" key="4">
    <source>
        <dbReference type="ARBA" id="ARBA00022982"/>
    </source>
</evidence>
<dbReference type="PROSITE" id="PS51379">
    <property type="entry name" value="4FE4S_FER_2"/>
    <property type="match status" value="1"/>
</dbReference>
<dbReference type="Proteomes" id="UP000216361">
    <property type="component" value="Unassembled WGS sequence"/>
</dbReference>
<dbReference type="InterPro" id="IPR017900">
    <property type="entry name" value="4Fe4S_Fe_S_CS"/>
</dbReference>
<dbReference type="GO" id="GO:0051539">
    <property type="term" value="F:4 iron, 4 sulfur cluster binding"/>
    <property type="evidence" value="ECO:0007669"/>
    <property type="project" value="UniProtKB-KW"/>
</dbReference>
<dbReference type="AlphaFoldDB" id="A0A255XX68"/>
<dbReference type="InterPro" id="IPR032879">
    <property type="entry name" value="FixG_C"/>
</dbReference>
<keyword evidence="6" id="KW-0411">Iron-sulfur</keyword>
<evidence type="ECO:0000259" key="9">
    <source>
        <dbReference type="PROSITE" id="PS51379"/>
    </source>
</evidence>
<keyword evidence="2" id="KW-0004">4Fe-4S</keyword>
<feature type="transmembrane region" description="Helical" evidence="8">
    <location>
        <begin position="60"/>
        <end position="78"/>
    </location>
</feature>
<dbReference type="EMBL" id="NOXS01000021">
    <property type="protein sequence ID" value="OYQ21576.1"/>
    <property type="molecule type" value="Genomic_DNA"/>
</dbReference>
<dbReference type="InterPro" id="IPR051684">
    <property type="entry name" value="Electron_Trans/Redox"/>
</dbReference>
<dbReference type="GO" id="GO:0046872">
    <property type="term" value="F:metal ion binding"/>
    <property type="evidence" value="ECO:0007669"/>
    <property type="project" value="UniProtKB-KW"/>
</dbReference>
<evidence type="ECO:0000256" key="7">
    <source>
        <dbReference type="SAM" id="MobiDB-lite"/>
    </source>
</evidence>
<dbReference type="InterPro" id="IPR013783">
    <property type="entry name" value="Ig-like_fold"/>
</dbReference>
<keyword evidence="5" id="KW-0408">Iron</keyword>
<dbReference type="NCBIfam" id="TIGR02745">
    <property type="entry name" value="ccoG_rdxA_fixG"/>
    <property type="match status" value="1"/>
</dbReference>
<feature type="transmembrane region" description="Helical" evidence="8">
    <location>
        <begin position="112"/>
        <end position="133"/>
    </location>
</feature>
<dbReference type="InterPro" id="IPR014116">
    <property type="entry name" value="Cyt_c_oxidase_cbb3_FixG"/>
</dbReference>
<dbReference type="OrthoDB" id="9811700at2"/>
<dbReference type="InterPro" id="IPR017896">
    <property type="entry name" value="4Fe4S_Fe-S-bd"/>
</dbReference>
<dbReference type="Gene3D" id="2.60.40.10">
    <property type="entry name" value="Immunoglobulins"/>
    <property type="match status" value="1"/>
</dbReference>
<keyword evidence="8" id="KW-1133">Transmembrane helix</keyword>
<feature type="region of interest" description="Disordered" evidence="7">
    <location>
        <begin position="1"/>
        <end position="24"/>
    </location>
</feature>
<dbReference type="PANTHER" id="PTHR30176:SF3">
    <property type="entry name" value="FERREDOXIN-TYPE PROTEIN NAPH"/>
    <property type="match status" value="1"/>
</dbReference>
<proteinExistence type="predicted"/>
<gene>
    <name evidence="10" type="primary">ccoG</name>
    <name evidence="10" type="ORF">CHR90_01595</name>
</gene>
<dbReference type="PANTHER" id="PTHR30176">
    <property type="entry name" value="FERREDOXIN-TYPE PROTEIN NAPH"/>
    <property type="match status" value="1"/>
</dbReference>
<evidence type="ECO:0000256" key="2">
    <source>
        <dbReference type="ARBA" id="ARBA00022485"/>
    </source>
</evidence>
<keyword evidence="3" id="KW-0479">Metal-binding</keyword>
<accession>A0A255XX68</accession>
<keyword evidence="4" id="KW-0249">Electron transport</keyword>
<dbReference type="GO" id="GO:0005886">
    <property type="term" value="C:plasma membrane"/>
    <property type="evidence" value="ECO:0007669"/>
    <property type="project" value="TreeGrafter"/>
</dbReference>
<keyword evidence="8" id="KW-0472">Membrane</keyword>
<evidence type="ECO:0000313" key="10">
    <source>
        <dbReference type="EMBL" id="OYQ21576.1"/>
    </source>
</evidence>
<dbReference type="RefSeq" id="WP_094407057.1">
    <property type="nucleotide sequence ID" value="NZ_BMJZ01000010.1"/>
</dbReference>
<comment type="caution">
    <text evidence="10">The sequence shown here is derived from an EMBL/GenBank/DDBJ whole genome shotgun (WGS) entry which is preliminary data.</text>
</comment>
<dbReference type="SUPFAM" id="SSF54862">
    <property type="entry name" value="4Fe-4S ferredoxins"/>
    <property type="match status" value="1"/>
</dbReference>